<dbReference type="EMBL" id="CP027860">
    <property type="protein sequence ID" value="AVP99417.1"/>
    <property type="molecule type" value="Genomic_DNA"/>
</dbReference>
<dbReference type="PANTHER" id="PTHR30455:SF2">
    <property type="entry name" value="TRANSCRIPTIONAL REPRESSOR NRDR"/>
    <property type="match status" value="1"/>
</dbReference>
<comment type="cofactor">
    <cofactor evidence="8">
        <name>Zn(2+)</name>
        <dbReference type="ChEBI" id="CHEBI:29105"/>
    </cofactor>
    <text evidence="8">Binds 1 zinc ion.</text>
</comment>
<evidence type="ECO:0000256" key="6">
    <source>
        <dbReference type="ARBA" id="ARBA00023125"/>
    </source>
</evidence>
<comment type="similarity">
    <text evidence="8">Belongs to the NrdR family.</text>
</comment>
<dbReference type="GO" id="GO:0005524">
    <property type="term" value="F:ATP binding"/>
    <property type="evidence" value="ECO:0007669"/>
    <property type="project" value="UniProtKB-UniRule"/>
</dbReference>
<dbReference type="GO" id="GO:0003677">
    <property type="term" value="F:DNA binding"/>
    <property type="evidence" value="ECO:0007669"/>
    <property type="project" value="UniProtKB-KW"/>
</dbReference>
<dbReference type="GO" id="GO:0008270">
    <property type="term" value="F:zinc ion binding"/>
    <property type="evidence" value="ECO:0007669"/>
    <property type="project" value="UniProtKB-UniRule"/>
</dbReference>
<sequence>MRCPFCRHEDTRVVDSRLTEDGSQVRRRRHCDACNERFTTFEVVEFKTPMIVKHDGRREPFDERKLRGSFERALHKRPVDANTIDEAVSVIQKRLRGLSERELASRRLGEWVMAELKRIDQVGYVRFASVYRRFEDVKEFREEVEQLERDLPILEGKQMSLLGDAEPGSKRG</sequence>
<keyword evidence="8" id="KW-0862">Zinc</keyword>
<keyword evidence="2 8" id="KW-0547">Nucleotide-binding</keyword>
<keyword evidence="11" id="KW-1185">Reference proteome</keyword>
<evidence type="ECO:0000256" key="1">
    <source>
        <dbReference type="ARBA" id="ARBA00022491"/>
    </source>
</evidence>
<dbReference type="Pfam" id="PF22811">
    <property type="entry name" value="Zn_ribbon_NrdR"/>
    <property type="match status" value="1"/>
</dbReference>
<dbReference type="KEGG" id="xba:C7S18_20575"/>
<evidence type="ECO:0000256" key="7">
    <source>
        <dbReference type="ARBA" id="ARBA00023163"/>
    </source>
</evidence>
<feature type="zinc finger region" evidence="8">
    <location>
        <begin position="3"/>
        <end position="34"/>
    </location>
</feature>
<evidence type="ECO:0000256" key="5">
    <source>
        <dbReference type="ARBA" id="ARBA00023015"/>
    </source>
</evidence>
<evidence type="ECO:0000256" key="3">
    <source>
        <dbReference type="ARBA" id="ARBA00022771"/>
    </source>
</evidence>
<reference evidence="10 11" key="2">
    <citation type="submission" date="2018-03" db="EMBL/GenBank/DDBJ databases">
        <authorList>
            <person name="Keele B.F."/>
        </authorList>
    </citation>
    <scope>NUCLEOTIDE SEQUENCE [LARGE SCALE GENOMIC DNA]</scope>
    <source>
        <strain evidence="10 11">D13</strain>
    </source>
</reference>
<gene>
    <name evidence="8" type="primary">nrdR</name>
    <name evidence="10" type="ORF">C7S18_20575</name>
</gene>
<keyword evidence="7 8" id="KW-0804">Transcription</keyword>
<evidence type="ECO:0000259" key="9">
    <source>
        <dbReference type="PROSITE" id="PS51161"/>
    </source>
</evidence>
<dbReference type="InterPro" id="IPR003796">
    <property type="entry name" value="RNR_NrdR-like"/>
</dbReference>
<dbReference type="AlphaFoldDB" id="A0A2P1PX54"/>
<name>A0A2P1PX54_9GAMM</name>
<keyword evidence="5 8" id="KW-0805">Transcription regulation</keyword>
<reference evidence="10 11" key="1">
    <citation type="submission" date="2018-03" db="EMBL/GenBank/DDBJ databases">
        <title>Ahniella affigens gen. nov., sp. nov., a gammaproteobacterium isolated from sandy soil near a stream.</title>
        <authorList>
            <person name="Ko Y."/>
            <person name="Kim J.-H."/>
        </authorList>
    </citation>
    <scope>NUCLEOTIDE SEQUENCE [LARGE SCALE GENOMIC DNA]</scope>
    <source>
        <strain evidence="10 11">D13</strain>
    </source>
</reference>
<dbReference type="HAMAP" id="MF_00440">
    <property type="entry name" value="NrdR"/>
    <property type="match status" value="1"/>
</dbReference>
<feature type="domain" description="ATP-cone" evidence="9">
    <location>
        <begin position="49"/>
        <end position="139"/>
    </location>
</feature>
<evidence type="ECO:0000313" key="10">
    <source>
        <dbReference type="EMBL" id="AVP99417.1"/>
    </source>
</evidence>
<dbReference type="InterPro" id="IPR005144">
    <property type="entry name" value="ATP-cone_dom"/>
</dbReference>
<keyword evidence="3 8" id="KW-0863">Zinc-finger</keyword>
<dbReference type="PANTHER" id="PTHR30455">
    <property type="entry name" value="TRANSCRIPTIONAL REPRESSOR NRDR"/>
    <property type="match status" value="1"/>
</dbReference>
<keyword evidence="8" id="KW-0479">Metal-binding</keyword>
<dbReference type="NCBIfam" id="TIGR00244">
    <property type="entry name" value="transcriptional regulator NrdR"/>
    <property type="match status" value="1"/>
</dbReference>
<keyword evidence="1 8" id="KW-0678">Repressor</keyword>
<keyword evidence="4 8" id="KW-0067">ATP-binding</keyword>
<dbReference type="RefSeq" id="WP_106893335.1">
    <property type="nucleotide sequence ID" value="NZ_CP027860.1"/>
</dbReference>
<dbReference type="OrthoDB" id="9807461at2"/>
<keyword evidence="6 8" id="KW-0238">DNA-binding</keyword>
<comment type="function">
    <text evidence="8">Negatively regulates transcription of bacterial ribonucleotide reductase nrd genes and operons by binding to NrdR-boxes.</text>
</comment>
<dbReference type="Pfam" id="PF03477">
    <property type="entry name" value="ATP-cone"/>
    <property type="match status" value="1"/>
</dbReference>
<dbReference type="InterPro" id="IPR055173">
    <property type="entry name" value="NrdR-like_N"/>
</dbReference>
<dbReference type="Proteomes" id="UP000241074">
    <property type="component" value="Chromosome"/>
</dbReference>
<accession>A0A2P1PX54</accession>
<proteinExistence type="inferred from homology"/>
<protein>
    <recommendedName>
        <fullName evidence="8">Transcriptional repressor NrdR</fullName>
    </recommendedName>
</protein>
<dbReference type="PROSITE" id="PS51161">
    <property type="entry name" value="ATP_CONE"/>
    <property type="match status" value="1"/>
</dbReference>
<evidence type="ECO:0000256" key="2">
    <source>
        <dbReference type="ARBA" id="ARBA00022741"/>
    </source>
</evidence>
<dbReference type="GO" id="GO:0045892">
    <property type="term" value="P:negative regulation of DNA-templated transcription"/>
    <property type="evidence" value="ECO:0007669"/>
    <property type="project" value="UniProtKB-UniRule"/>
</dbReference>
<evidence type="ECO:0000256" key="4">
    <source>
        <dbReference type="ARBA" id="ARBA00022840"/>
    </source>
</evidence>
<evidence type="ECO:0000256" key="8">
    <source>
        <dbReference type="HAMAP-Rule" id="MF_00440"/>
    </source>
</evidence>
<organism evidence="10 11">
    <name type="scientific">Ahniella affigens</name>
    <dbReference type="NCBI Taxonomy" id="2021234"/>
    <lineage>
        <taxon>Bacteria</taxon>
        <taxon>Pseudomonadati</taxon>
        <taxon>Pseudomonadota</taxon>
        <taxon>Gammaproteobacteria</taxon>
        <taxon>Lysobacterales</taxon>
        <taxon>Rhodanobacteraceae</taxon>
        <taxon>Ahniella</taxon>
    </lineage>
</organism>
<evidence type="ECO:0000313" key="11">
    <source>
        <dbReference type="Proteomes" id="UP000241074"/>
    </source>
</evidence>